<gene>
    <name evidence="1" type="ORF">T459_11433</name>
</gene>
<proteinExistence type="predicted"/>
<keyword evidence="2" id="KW-1185">Reference proteome</keyword>
<dbReference type="Proteomes" id="UP000222542">
    <property type="component" value="Unassembled WGS sequence"/>
</dbReference>
<accession>A0A2G2ZLW7</accession>
<evidence type="ECO:0000313" key="2">
    <source>
        <dbReference type="Proteomes" id="UP000222542"/>
    </source>
</evidence>
<evidence type="ECO:0000313" key="1">
    <source>
        <dbReference type="EMBL" id="PHT82990.1"/>
    </source>
</evidence>
<name>A0A2G2ZLW7_CAPAN</name>
<comment type="caution">
    <text evidence="1">The sequence shown here is derived from an EMBL/GenBank/DDBJ whole genome shotgun (WGS) entry which is preliminary data.</text>
</comment>
<protein>
    <submittedName>
        <fullName evidence="1">Uncharacterized protein</fullName>
    </submittedName>
</protein>
<organism evidence="1 2">
    <name type="scientific">Capsicum annuum</name>
    <name type="common">Capsicum pepper</name>
    <dbReference type="NCBI Taxonomy" id="4072"/>
    <lineage>
        <taxon>Eukaryota</taxon>
        <taxon>Viridiplantae</taxon>
        <taxon>Streptophyta</taxon>
        <taxon>Embryophyta</taxon>
        <taxon>Tracheophyta</taxon>
        <taxon>Spermatophyta</taxon>
        <taxon>Magnoliopsida</taxon>
        <taxon>eudicotyledons</taxon>
        <taxon>Gunneridae</taxon>
        <taxon>Pentapetalae</taxon>
        <taxon>asterids</taxon>
        <taxon>lamiids</taxon>
        <taxon>Solanales</taxon>
        <taxon>Solanaceae</taxon>
        <taxon>Solanoideae</taxon>
        <taxon>Capsiceae</taxon>
        <taxon>Capsicum</taxon>
    </lineage>
</organism>
<dbReference type="Gramene" id="PHT82990">
    <property type="protein sequence ID" value="PHT82990"/>
    <property type="gene ID" value="T459_11433"/>
</dbReference>
<dbReference type="STRING" id="4072.A0A2G2ZLW7"/>
<dbReference type="AlphaFoldDB" id="A0A2G2ZLW7"/>
<reference evidence="1 2" key="2">
    <citation type="journal article" date="2017" name="Genome Biol.">
        <title>New reference genome sequences of hot pepper reveal the massive evolution of plant disease-resistance genes by retroduplication.</title>
        <authorList>
            <person name="Kim S."/>
            <person name="Park J."/>
            <person name="Yeom S.I."/>
            <person name="Kim Y.M."/>
            <person name="Seo E."/>
            <person name="Kim K.T."/>
            <person name="Kim M.S."/>
            <person name="Lee J.M."/>
            <person name="Cheong K."/>
            <person name="Shin H.S."/>
            <person name="Kim S.B."/>
            <person name="Han K."/>
            <person name="Lee J."/>
            <person name="Park M."/>
            <person name="Lee H.A."/>
            <person name="Lee H.Y."/>
            <person name="Lee Y."/>
            <person name="Oh S."/>
            <person name="Lee J.H."/>
            <person name="Choi E."/>
            <person name="Choi E."/>
            <person name="Lee S.E."/>
            <person name="Jeon J."/>
            <person name="Kim H."/>
            <person name="Choi G."/>
            <person name="Song H."/>
            <person name="Lee J."/>
            <person name="Lee S.C."/>
            <person name="Kwon J.K."/>
            <person name="Lee H.Y."/>
            <person name="Koo N."/>
            <person name="Hong Y."/>
            <person name="Kim R.W."/>
            <person name="Kang W.H."/>
            <person name="Huh J.H."/>
            <person name="Kang B.C."/>
            <person name="Yang T.J."/>
            <person name="Lee Y.H."/>
            <person name="Bennetzen J.L."/>
            <person name="Choi D."/>
        </authorList>
    </citation>
    <scope>NUCLEOTIDE SEQUENCE [LARGE SCALE GENOMIC DNA]</scope>
    <source>
        <strain evidence="2">cv. CM334</strain>
    </source>
</reference>
<reference evidence="1 2" key="1">
    <citation type="journal article" date="2014" name="Nat. Genet.">
        <title>Genome sequence of the hot pepper provides insights into the evolution of pungency in Capsicum species.</title>
        <authorList>
            <person name="Kim S."/>
            <person name="Park M."/>
            <person name="Yeom S.I."/>
            <person name="Kim Y.M."/>
            <person name="Lee J.M."/>
            <person name="Lee H.A."/>
            <person name="Seo E."/>
            <person name="Choi J."/>
            <person name="Cheong K."/>
            <person name="Kim K.T."/>
            <person name="Jung K."/>
            <person name="Lee G.W."/>
            <person name="Oh S.K."/>
            <person name="Bae C."/>
            <person name="Kim S.B."/>
            <person name="Lee H.Y."/>
            <person name="Kim S.Y."/>
            <person name="Kim M.S."/>
            <person name="Kang B.C."/>
            <person name="Jo Y.D."/>
            <person name="Yang H.B."/>
            <person name="Jeong H.J."/>
            <person name="Kang W.H."/>
            <person name="Kwon J.K."/>
            <person name="Shin C."/>
            <person name="Lim J.Y."/>
            <person name="Park J.H."/>
            <person name="Huh J.H."/>
            <person name="Kim J.S."/>
            <person name="Kim B.D."/>
            <person name="Cohen O."/>
            <person name="Paran I."/>
            <person name="Suh M.C."/>
            <person name="Lee S.B."/>
            <person name="Kim Y.K."/>
            <person name="Shin Y."/>
            <person name="Noh S.J."/>
            <person name="Park J."/>
            <person name="Seo Y.S."/>
            <person name="Kwon S.Y."/>
            <person name="Kim H.A."/>
            <person name="Park J.M."/>
            <person name="Kim H.J."/>
            <person name="Choi S.B."/>
            <person name="Bosland P.W."/>
            <person name="Reeves G."/>
            <person name="Jo S.H."/>
            <person name="Lee B.W."/>
            <person name="Cho H.T."/>
            <person name="Choi H.S."/>
            <person name="Lee M.S."/>
            <person name="Yu Y."/>
            <person name="Do Choi Y."/>
            <person name="Park B.S."/>
            <person name="van Deynze A."/>
            <person name="Ashrafi H."/>
            <person name="Hill T."/>
            <person name="Kim W.T."/>
            <person name="Pai H.S."/>
            <person name="Ahn H.K."/>
            <person name="Yeam I."/>
            <person name="Giovannoni J.J."/>
            <person name="Rose J.K."/>
            <person name="Sorensen I."/>
            <person name="Lee S.J."/>
            <person name="Kim R.W."/>
            <person name="Choi I.Y."/>
            <person name="Choi B.S."/>
            <person name="Lim J.S."/>
            <person name="Lee Y.H."/>
            <person name="Choi D."/>
        </authorList>
    </citation>
    <scope>NUCLEOTIDE SEQUENCE [LARGE SCALE GENOMIC DNA]</scope>
    <source>
        <strain evidence="2">cv. CM334</strain>
    </source>
</reference>
<dbReference type="EMBL" id="AYRZ02000004">
    <property type="protein sequence ID" value="PHT82990.1"/>
    <property type="molecule type" value="Genomic_DNA"/>
</dbReference>
<sequence length="70" mass="7738">MWASEKKAEATLSLECPHPNQVISSIKFPSFGTPHGTCGSFSHCRCRSKDVLSVLKKVRSFIKRVTGRSS</sequence>